<dbReference type="RefSeq" id="WP_207560679.1">
    <property type="nucleotide sequence ID" value="NZ_CP046072.1"/>
</dbReference>
<dbReference type="GO" id="GO:0006935">
    <property type="term" value="P:chemotaxis"/>
    <property type="evidence" value="ECO:0007669"/>
    <property type="project" value="UniProtKB-KW"/>
</dbReference>
<dbReference type="InterPro" id="IPR028976">
    <property type="entry name" value="CheC-like_sf"/>
</dbReference>
<reference evidence="3" key="2">
    <citation type="submission" date="2021-04" db="EMBL/GenBank/DDBJ databases">
        <title>Isolation and characterization of a novel species of the genus Sulfurimonas.</title>
        <authorList>
            <person name="Fukui M."/>
        </authorList>
    </citation>
    <scope>NUCLEOTIDE SEQUENCE</scope>
    <source>
        <strain evidence="3">H1576</strain>
    </source>
</reference>
<evidence type="ECO:0000313" key="4">
    <source>
        <dbReference type="Proteomes" id="UP000671852"/>
    </source>
</evidence>
<evidence type="ECO:0000256" key="1">
    <source>
        <dbReference type="ARBA" id="ARBA00022500"/>
    </source>
</evidence>
<evidence type="ECO:0000313" key="3">
    <source>
        <dbReference type="EMBL" id="QSZ41860.1"/>
    </source>
</evidence>
<name>A0A975B0F7_9BACT</name>
<dbReference type="Pfam" id="PF13690">
    <property type="entry name" value="CheX"/>
    <property type="match status" value="1"/>
</dbReference>
<dbReference type="KEGG" id="saqt:GJV85_06985"/>
<gene>
    <name evidence="3" type="ORF">GJV85_06985</name>
</gene>
<dbReference type="EMBL" id="CP046072">
    <property type="protein sequence ID" value="QSZ41860.1"/>
    <property type="molecule type" value="Genomic_DNA"/>
</dbReference>
<dbReference type="SUPFAM" id="SSF103039">
    <property type="entry name" value="CheC-like"/>
    <property type="match status" value="1"/>
</dbReference>
<dbReference type="InterPro" id="IPR028051">
    <property type="entry name" value="CheX-like_dom"/>
</dbReference>
<feature type="domain" description="Chemotaxis phosphatase CheX-like" evidence="2">
    <location>
        <begin position="39"/>
        <end position="110"/>
    </location>
</feature>
<dbReference type="Proteomes" id="UP000671852">
    <property type="component" value="Chromosome"/>
</dbReference>
<reference evidence="3" key="1">
    <citation type="submission" date="2019-11" db="EMBL/GenBank/DDBJ databases">
        <authorList>
            <person name="Kojima H."/>
        </authorList>
    </citation>
    <scope>NUCLEOTIDE SEQUENCE</scope>
    <source>
        <strain evidence="3">H1576</strain>
    </source>
</reference>
<dbReference type="AlphaFoldDB" id="A0A975B0F7"/>
<accession>A0A975B0F7</accession>
<protein>
    <submittedName>
        <fullName evidence="3">Chemotaxis protein CheX</fullName>
    </submittedName>
</protein>
<evidence type="ECO:0000259" key="2">
    <source>
        <dbReference type="Pfam" id="PF13690"/>
    </source>
</evidence>
<keyword evidence="1" id="KW-0145">Chemotaxis</keyword>
<proteinExistence type="predicted"/>
<keyword evidence="4" id="KW-1185">Reference proteome</keyword>
<sequence>MFKTIEDASINFCIHQLRENHLLKDGISDKRTLIAYIDINIEDDTKHRVYIASDESFMQKVSKIFLEEDESDEETLIDMSLETANLIIGSAKVLAEDSDTLSYAISTPHFEKIGVFDFAYDHAKTIVVEDSELTIAIKELNV</sequence>
<dbReference type="Gene3D" id="3.40.1550.10">
    <property type="entry name" value="CheC-like"/>
    <property type="match status" value="1"/>
</dbReference>
<organism evidence="3 4">
    <name type="scientific">Sulfurimonas aquatica</name>
    <dbReference type="NCBI Taxonomy" id="2672570"/>
    <lineage>
        <taxon>Bacteria</taxon>
        <taxon>Pseudomonadati</taxon>
        <taxon>Campylobacterota</taxon>
        <taxon>Epsilonproteobacteria</taxon>
        <taxon>Campylobacterales</taxon>
        <taxon>Sulfurimonadaceae</taxon>
        <taxon>Sulfurimonas</taxon>
    </lineage>
</organism>